<gene>
    <name evidence="5" type="ORF">DFR31_0879</name>
</gene>
<dbReference type="Pfam" id="PF07167">
    <property type="entry name" value="PhaC_N"/>
    <property type="match status" value="1"/>
</dbReference>
<keyword evidence="1" id="KW-0808">Transferase</keyword>
<accession>A0A498C7B6</accession>
<organism evidence="5 6">
    <name type="scientific">Alkalispirillum mobile</name>
    <dbReference type="NCBI Taxonomy" id="85925"/>
    <lineage>
        <taxon>Bacteria</taxon>
        <taxon>Pseudomonadati</taxon>
        <taxon>Pseudomonadota</taxon>
        <taxon>Gammaproteobacteria</taxon>
        <taxon>Chromatiales</taxon>
        <taxon>Ectothiorhodospiraceae</taxon>
        <taxon>Alkalispirillum</taxon>
    </lineage>
</organism>
<sequence length="564" mass="64134">MEDKPRPEPLPAQLDPWGVGEAWAELGLQWLRHPDYARNMALRYAAGGAAFGQEAWRRLSGFPPQTVEHPHPDDIRFKDAAWEQNPFLNGLMQAYLFNTRWWMNAVYETPGMDPALLKRAAFWGRQWVDALAPGNDFWSNPQAVEKFLASGGESALRGLRQFGRDLLAGELPMTDRAAFHVGGNVATTTGQVIYRNRLVEVIQYRPTTDTVHSVPLLFVPPWINKYYVLDLNRRKSMVRWLVEQGFTVFLISWRNPGPEMRDLRFGDYLSEGLDPAVEVVREITGAPRVHAIGYCIGGTLLSCYMAWRNRGPGGARNNPIAHWTTFTTLVDFEDPGEIGAFISEPAIEALERMMEGPGYLPGEALAFSFRMLRPNTLIWHYYIRNYLHGEDPTPFDVLFWNTDNTRLPKAMHSEYLREFYLHNRLREPDGVELAGRRIDLGRIRQPLYCVGTVDDHIAPWKQVFRLPALVAGEVRGVLSTSGHIFGIVNPPVDPPKRSFWAGPATGLTDPEQWRAEQSLTPGSWWEDWRDWLAQRCGERVAPPPQGSDAHPPLMEAPGQYVLER</sequence>
<dbReference type="PANTHER" id="PTHR36837">
    <property type="entry name" value="POLY(3-HYDROXYALKANOATE) POLYMERASE SUBUNIT PHAC"/>
    <property type="match status" value="1"/>
</dbReference>
<feature type="domain" description="Poly-beta-hydroxybutyrate polymerase N-terminal" evidence="4">
    <location>
        <begin position="74"/>
        <end position="241"/>
    </location>
</feature>
<keyword evidence="2" id="KW-0012">Acyltransferase</keyword>
<evidence type="ECO:0000256" key="1">
    <source>
        <dbReference type="ARBA" id="ARBA00022679"/>
    </source>
</evidence>
<evidence type="ECO:0000256" key="2">
    <source>
        <dbReference type="ARBA" id="ARBA00023315"/>
    </source>
</evidence>
<dbReference type="InterPro" id="IPR029058">
    <property type="entry name" value="AB_hydrolase_fold"/>
</dbReference>
<proteinExistence type="predicted"/>
<dbReference type="InterPro" id="IPR051321">
    <property type="entry name" value="PHA/PHB_synthase"/>
</dbReference>
<dbReference type="Proteomes" id="UP000275461">
    <property type="component" value="Unassembled WGS sequence"/>
</dbReference>
<evidence type="ECO:0000259" key="4">
    <source>
        <dbReference type="Pfam" id="PF07167"/>
    </source>
</evidence>
<dbReference type="GO" id="GO:0042619">
    <property type="term" value="P:poly-hydroxybutyrate biosynthetic process"/>
    <property type="evidence" value="ECO:0007669"/>
    <property type="project" value="InterPro"/>
</dbReference>
<evidence type="ECO:0000313" key="5">
    <source>
        <dbReference type="EMBL" id="RLK50967.1"/>
    </source>
</evidence>
<dbReference type="Gene3D" id="3.40.50.1820">
    <property type="entry name" value="alpha/beta hydrolase"/>
    <property type="match status" value="1"/>
</dbReference>
<protein>
    <submittedName>
        <fullName evidence="5">Polyhydroxyalkanoate synthase</fullName>
    </submittedName>
</protein>
<keyword evidence="6" id="KW-1185">Reference proteome</keyword>
<dbReference type="AlphaFoldDB" id="A0A498C7B6"/>
<dbReference type="PANTHER" id="PTHR36837:SF5">
    <property type="entry name" value="POLY-3-HYDROXYBUTYRATE SYNTHASE"/>
    <property type="match status" value="1"/>
</dbReference>
<dbReference type="EMBL" id="RCDA01000001">
    <property type="protein sequence ID" value="RLK50967.1"/>
    <property type="molecule type" value="Genomic_DNA"/>
</dbReference>
<feature type="region of interest" description="Disordered" evidence="3">
    <location>
        <begin position="538"/>
        <end position="564"/>
    </location>
</feature>
<evidence type="ECO:0000256" key="3">
    <source>
        <dbReference type="SAM" id="MobiDB-lite"/>
    </source>
</evidence>
<name>A0A498C7B6_9GAMM</name>
<dbReference type="InterPro" id="IPR010941">
    <property type="entry name" value="PhaC_N"/>
</dbReference>
<dbReference type="RefSeq" id="WP_245971082.1">
    <property type="nucleotide sequence ID" value="NZ_RCDA01000001.1"/>
</dbReference>
<reference evidence="5 6" key="1">
    <citation type="submission" date="2018-10" db="EMBL/GenBank/DDBJ databases">
        <title>Genomic Encyclopedia of Type Strains, Phase IV (KMG-IV): sequencing the most valuable type-strain genomes for metagenomic binning, comparative biology and taxonomic classification.</title>
        <authorList>
            <person name="Goeker M."/>
        </authorList>
    </citation>
    <scope>NUCLEOTIDE SEQUENCE [LARGE SCALE GENOMIC DNA]</scope>
    <source>
        <strain evidence="5 6">DSM 12769</strain>
    </source>
</reference>
<dbReference type="SUPFAM" id="SSF53474">
    <property type="entry name" value="alpha/beta-Hydrolases"/>
    <property type="match status" value="1"/>
</dbReference>
<evidence type="ECO:0000313" key="6">
    <source>
        <dbReference type="Proteomes" id="UP000275461"/>
    </source>
</evidence>
<dbReference type="GO" id="GO:0016746">
    <property type="term" value="F:acyltransferase activity"/>
    <property type="evidence" value="ECO:0007669"/>
    <property type="project" value="UniProtKB-KW"/>
</dbReference>
<comment type="caution">
    <text evidence="5">The sequence shown here is derived from an EMBL/GenBank/DDBJ whole genome shotgun (WGS) entry which is preliminary data.</text>
</comment>